<dbReference type="FunFam" id="3.40.50.300:FF:001001">
    <property type="entry name" value="Multidrug ABC transporter ATP-binding protein"/>
    <property type="match status" value="1"/>
</dbReference>
<dbReference type="InterPro" id="IPR027417">
    <property type="entry name" value="P-loop_NTPase"/>
</dbReference>
<feature type="transmembrane region" description="Helical" evidence="10">
    <location>
        <begin position="139"/>
        <end position="163"/>
    </location>
</feature>
<dbReference type="PANTHER" id="PTHR43394:SF1">
    <property type="entry name" value="ATP-BINDING CASSETTE SUB-FAMILY B MEMBER 10, MITOCHONDRIAL"/>
    <property type="match status" value="1"/>
</dbReference>
<evidence type="ECO:0000256" key="4">
    <source>
        <dbReference type="ARBA" id="ARBA00022519"/>
    </source>
</evidence>
<evidence type="ECO:0000259" key="12">
    <source>
        <dbReference type="PROSITE" id="PS50929"/>
    </source>
</evidence>
<dbReference type="EMBL" id="VDFR01000142">
    <property type="protein sequence ID" value="TNC35972.1"/>
    <property type="molecule type" value="Genomic_DNA"/>
</dbReference>
<evidence type="ECO:0000313" key="13">
    <source>
        <dbReference type="EMBL" id="TNC34367.1"/>
    </source>
</evidence>
<dbReference type="Proteomes" id="UP000306740">
    <property type="component" value="Unassembled WGS sequence"/>
</dbReference>
<keyword evidence="6" id="KW-0547">Nucleotide-binding</keyword>
<evidence type="ECO:0000313" key="15">
    <source>
        <dbReference type="Proteomes" id="UP000306740"/>
    </source>
</evidence>
<comment type="caution">
    <text evidence="13">The sequence shown here is derived from an EMBL/GenBank/DDBJ whole genome shotgun (WGS) entry which is preliminary data.</text>
</comment>
<feature type="transmembrane region" description="Helical" evidence="10">
    <location>
        <begin position="169"/>
        <end position="188"/>
    </location>
</feature>
<proteinExistence type="predicted"/>
<dbReference type="OrthoDB" id="9806127at2"/>
<keyword evidence="7 13" id="KW-0067">ATP-binding</keyword>
<evidence type="ECO:0000256" key="6">
    <source>
        <dbReference type="ARBA" id="ARBA00022741"/>
    </source>
</evidence>
<dbReference type="PANTHER" id="PTHR43394">
    <property type="entry name" value="ATP-DEPENDENT PERMEASE MDL1, MITOCHONDRIAL"/>
    <property type="match status" value="1"/>
</dbReference>
<dbReference type="InterPro" id="IPR036640">
    <property type="entry name" value="ABC1_TM_sf"/>
</dbReference>
<gene>
    <name evidence="14" type="ORF">FHE65_26645</name>
    <name evidence="13" type="ORF">FHE65_27935</name>
</gene>
<dbReference type="EMBL" id="VDFR01000158">
    <property type="protein sequence ID" value="TNC34367.1"/>
    <property type="molecule type" value="Genomic_DNA"/>
</dbReference>
<evidence type="ECO:0000256" key="2">
    <source>
        <dbReference type="ARBA" id="ARBA00022448"/>
    </source>
</evidence>
<dbReference type="PROSITE" id="PS50893">
    <property type="entry name" value="ABC_TRANSPORTER_2"/>
    <property type="match status" value="1"/>
</dbReference>
<organism evidence="13 15">
    <name type="scientific">Mumia zhuanghuii</name>
    <dbReference type="NCBI Taxonomy" id="2585211"/>
    <lineage>
        <taxon>Bacteria</taxon>
        <taxon>Bacillati</taxon>
        <taxon>Actinomycetota</taxon>
        <taxon>Actinomycetes</taxon>
        <taxon>Propionibacteriales</taxon>
        <taxon>Nocardioidaceae</taxon>
        <taxon>Mumia</taxon>
    </lineage>
</organism>
<feature type="transmembrane region" description="Helical" evidence="10">
    <location>
        <begin position="28"/>
        <end position="49"/>
    </location>
</feature>
<dbReference type="Gene3D" id="1.20.1560.10">
    <property type="entry name" value="ABC transporter type 1, transmembrane domain"/>
    <property type="match status" value="1"/>
</dbReference>
<keyword evidence="2" id="KW-0813">Transport</keyword>
<reference evidence="13 15" key="1">
    <citation type="submission" date="2019-05" db="EMBL/GenBank/DDBJ databases">
        <title>Mumia sp. nov., isolated from the intestinal contents of plateau pika (Ochotona curzoniae) in the Qinghai-Tibet plateau of China.</title>
        <authorList>
            <person name="Tian Z."/>
        </authorList>
    </citation>
    <scope>NUCLEOTIDE SEQUENCE [LARGE SCALE GENOMIC DNA]</scope>
    <source>
        <strain evidence="15">527</strain>
        <strain evidence="13">Z527</strain>
    </source>
</reference>
<sequence>MRDALPVASSRLLRSYLRGVGRDHRRDLVGIVLLHGVAAAAGLVVPWLVGDLVEAATDGAGGYGTIDRLALFIAVCLAVQTVLTRYARLRSAVFGETVLARLREDFVDEALTLPIGVVESAGTGDLLTRTSRDVDTLGWSVRFAVPETVVALVTVVCTVVAALLVGGWVAVPLVLGVPVLWVAARWYLKRAPDGYIREHASYSRINATLAETVEGARTVEALGLGDQRRARIDEDIAESYAAESYTRNLRTVFFPAVEMGYVVPVATTLLLGGVLMDRGTISLAELTTAVLYVRFLIDPVDRILNWMDTLQVGAASLARLLGVAEVPDDRTPTGRTPEGEDIELDDVRFSYVAGREVLHGVDLELAAGERLAVVGPSGAGKSTIGRLIAGIQGPTTGAVTVGGVGVTELELDDLRRRVALLTQEHHVFVGTLRDNLQLALDEPGTAADDRLWAALDAVDARGWVGHLPHGLDTVVGSGGHRLTDAQAQHLALARVVLSDPHTLVLDEATSLIDPRAARSLERSLSAVLEGRTVVAIAHRLYTAHDADRVAVVEDGEISELGSHDELVARGGSYAALWKSWQS</sequence>
<dbReference type="Pfam" id="PF00005">
    <property type="entry name" value="ABC_tran"/>
    <property type="match status" value="1"/>
</dbReference>
<dbReference type="GO" id="GO:0016887">
    <property type="term" value="F:ATP hydrolysis activity"/>
    <property type="evidence" value="ECO:0007669"/>
    <property type="project" value="InterPro"/>
</dbReference>
<dbReference type="CDD" id="cd07346">
    <property type="entry name" value="ABC_6TM_exporters"/>
    <property type="match status" value="1"/>
</dbReference>
<feature type="transmembrane region" description="Helical" evidence="10">
    <location>
        <begin position="252"/>
        <end position="275"/>
    </location>
</feature>
<keyword evidence="4" id="KW-0997">Cell inner membrane</keyword>
<evidence type="ECO:0000256" key="7">
    <source>
        <dbReference type="ARBA" id="ARBA00022840"/>
    </source>
</evidence>
<feature type="domain" description="ABC transporter" evidence="11">
    <location>
        <begin position="342"/>
        <end position="579"/>
    </location>
</feature>
<dbReference type="InterPro" id="IPR003439">
    <property type="entry name" value="ABC_transporter-like_ATP-bd"/>
</dbReference>
<dbReference type="SUPFAM" id="SSF90123">
    <property type="entry name" value="ABC transporter transmembrane region"/>
    <property type="match status" value="1"/>
</dbReference>
<keyword evidence="3" id="KW-1003">Cell membrane</keyword>
<dbReference type="InterPro" id="IPR011527">
    <property type="entry name" value="ABC1_TM_dom"/>
</dbReference>
<comment type="subcellular location">
    <subcellularLocation>
        <location evidence="1">Cell membrane</location>
        <topology evidence="1">Multi-pass membrane protein</topology>
    </subcellularLocation>
</comment>
<evidence type="ECO:0000256" key="1">
    <source>
        <dbReference type="ARBA" id="ARBA00004651"/>
    </source>
</evidence>
<keyword evidence="9 10" id="KW-0472">Membrane</keyword>
<evidence type="ECO:0000256" key="3">
    <source>
        <dbReference type="ARBA" id="ARBA00022475"/>
    </source>
</evidence>
<dbReference type="PROSITE" id="PS50929">
    <property type="entry name" value="ABC_TM1F"/>
    <property type="match status" value="1"/>
</dbReference>
<keyword evidence="5 10" id="KW-0812">Transmembrane</keyword>
<dbReference type="RefSeq" id="WP_139106923.1">
    <property type="nucleotide sequence ID" value="NZ_VDFR01000142.1"/>
</dbReference>
<dbReference type="Gene3D" id="3.40.50.300">
    <property type="entry name" value="P-loop containing nucleotide triphosphate hydrolases"/>
    <property type="match status" value="1"/>
</dbReference>
<evidence type="ECO:0000256" key="9">
    <source>
        <dbReference type="ARBA" id="ARBA00023136"/>
    </source>
</evidence>
<dbReference type="Pfam" id="PF00664">
    <property type="entry name" value="ABC_membrane"/>
    <property type="match status" value="1"/>
</dbReference>
<name>A0A5C4MBP0_9ACTN</name>
<dbReference type="SUPFAM" id="SSF52540">
    <property type="entry name" value="P-loop containing nucleoside triphosphate hydrolases"/>
    <property type="match status" value="1"/>
</dbReference>
<dbReference type="AlphaFoldDB" id="A0A5C4MBP0"/>
<evidence type="ECO:0000259" key="11">
    <source>
        <dbReference type="PROSITE" id="PS50893"/>
    </source>
</evidence>
<dbReference type="InterPro" id="IPR039421">
    <property type="entry name" value="Type_1_exporter"/>
</dbReference>
<dbReference type="SMART" id="SM00382">
    <property type="entry name" value="AAA"/>
    <property type="match status" value="1"/>
</dbReference>
<dbReference type="GO" id="GO:0015421">
    <property type="term" value="F:ABC-type oligopeptide transporter activity"/>
    <property type="evidence" value="ECO:0007669"/>
    <property type="project" value="TreeGrafter"/>
</dbReference>
<evidence type="ECO:0000256" key="8">
    <source>
        <dbReference type="ARBA" id="ARBA00022989"/>
    </source>
</evidence>
<feature type="domain" description="ABC transmembrane type-1" evidence="12">
    <location>
        <begin position="29"/>
        <end position="311"/>
    </location>
</feature>
<dbReference type="GO" id="GO:0005886">
    <property type="term" value="C:plasma membrane"/>
    <property type="evidence" value="ECO:0007669"/>
    <property type="project" value="UniProtKB-SubCell"/>
</dbReference>
<feature type="transmembrane region" description="Helical" evidence="10">
    <location>
        <begin position="69"/>
        <end position="87"/>
    </location>
</feature>
<dbReference type="InterPro" id="IPR003593">
    <property type="entry name" value="AAA+_ATPase"/>
</dbReference>
<keyword evidence="8 10" id="KW-1133">Transmembrane helix</keyword>
<evidence type="ECO:0000256" key="5">
    <source>
        <dbReference type="ARBA" id="ARBA00022692"/>
    </source>
</evidence>
<accession>A0A5C4MBP0</accession>
<evidence type="ECO:0000256" key="10">
    <source>
        <dbReference type="SAM" id="Phobius"/>
    </source>
</evidence>
<protein>
    <submittedName>
        <fullName evidence="13">ABC transporter ATP-binding protein</fullName>
    </submittedName>
</protein>
<dbReference type="GO" id="GO:0005524">
    <property type="term" value="F:ATP binding"/>
    <property type="evidence" value="ECO:0007669"/>
    <property type="project" value="UniProtKB-KW"/>
</dbReference>
<evidence type="ECO:0000313" key="14">
    <source>
        <dbReference type="EMBL" id="TNC35972.1"/>
    </source>
</evidence>